<name>A0A7M2RFS3_9FIRM</name>
<dbReference type="SUPFAM" id="SSF110391">
    <property type="entry name" value="GlpP-like"/>
    <property type="match status" value="1"/>
</dbReference>
<sequence length="183" mass="20874">MIDQKVLPAISNMKDYEKFLESPYEFCIIMDFYIGELRGISDMAKRRRKKLIVHADLIKGLSCDEYAVVYLCQNIKLEGIISTHSSVISMAKKRKKLAIQRIFLIDQQSLDKSYHFIENSRPDYVEVLPGLMPKIISEMKEKMDIPIITGGLISTPEDIQSVLEAGAVAVTASSRELWQMNEI</sequence>
<dbReference type="KEGG" id="bliq:INP51_10305"/>
<dbReference type="GO" id="GO:0006071">
    <property type="term" value="P:glycerol metabolic process"/>
    <property type="evidence" value="ECO:0007669"/>
    <property type="project" value="InterPro"/>
</dbReference>
<reference evidence="1 2" key="1">
    <citation type="submission" date="2020-10" db="EMBL/GenBank/DDBJ databases">
        <title>Blautia liquoris sp.nov., isolated from the mud in a fermentation cellar used for the production of Chinese strong-flavoured liquor.</title>
        <authorList>
            <person name="Lu L."/>
        </authorList>
    </citation>
    <scope>NUCLEOTIDE SEQUENCE [LARGE SCALE GENOMIC DNA]</scope>
    <source>
        <strain evidence="1 2">LZLJ-3</strain>
    </source>
</reference>
<dbReference type="AlphaFoldDB" id="A0A7M2RFS3"/>
<dbReference type="RefSeq" id="WP_193734769.1">
    <property type="nucleotide sequence ID" value="NZ_CP063304.1"/>
</dbReference>
<evidence type="ECO:0000313" key="1">
    <source>
        <dbReference type="EMBL" id="QOV18407.1"/>
    </source>
</evidence>
<dbReference type="InterPro" id="IPR013785">
    <property type="entry name" value="Aldolase_TIM"/>
</dbReference>
<dbReference type="PANTHER" id="PTHR35787">
    <property type="entry name" value="GLYCEROL UPTAKE OPERON ANTITERMINATOR REGULATORY PROTEIN"/>
    <property type="match status" value="1"/>
</dbReference>
<dbReference type="PIRSF" id="PIRSF016897">
    <property type="entry name" value="GlpP"/>
    <property type="match status" value="1"/>
</dbReference>
<dbReference type="Pfam" id="PF04309">
    <property type="entry name" value="G3P_antiterm"/>
    <property type="match status" value="1"/>
</dbReference>
<dbReference type="PANTHER" id="PTHR35787:SF1">
    <property type="entry name" value="GLYCEROL UPTAKE OPERON ANTITERMINATOR REGULATORY PROTEIN"/>
    <property type="match status" value="1"/>
</dbReference>
<accession>A0A7M2RFS3</accession>
<dbReference type="EMBL" id="CP063304">
    <property type="protein sequence ID" value="QOV18407.1"/>
    <property type="molecule type" value="Genomic_DNA"/>
</dbReference>
<proteinExistence type="predicted"/>
<dbReference type="GO" id="GO:0001072">
    <property type="term" value="F:transcription antitermination factor activity, RNA binding"/>
    <property type="evidence" value="ECO:0007669"/>
    <property type="project" value="TreeGrafter"/>
</dbReference>
<organism evidence="1 2">
    <name type="scientific">Blautia liquoris</name>
    <dbReference type="NCBI Taxonomy" id="2779518"/>
    <lineage>
        <taxon>Bacteria</taxon>
        <taxon>Bacillati</taxon>
        <taxon>Bacillota</taxon>
        <taxon>Clostridia</taxon>
        <taxon>Lachnospirales</taxon>
        <taxon>Lachnospiraceae</taxon>
        <taxon>Blautia</taxon>
    </lineage>
</organism>
<evidence type="ECO:0000313" key="2">
    <source>
        <dbReference type="Proteomes" id="UP000593601"/>
    </source>
</evidence>
<dbReference type="GO" id="GO:0045893">
    <property type="term" value="P:positive regulation of DNA-templated transcription"/>
    <property type="evidence" value="ECO:0007669"/>
    <property type="project" value="TreeGrafter"/>
</dbReference>
<dbReference type="Proteomes" id="UP000593601">
    <property type="component" value="Chromosome"/>
</dbReference>
<dbReference type="Gene3D" id="3.20.20.70">
    <property type="entry name" value="Aldolase class I"/>
    <property type="match status" value="1"/>
</dbReference>
<keyword evidence="2" id="KW-1185">Reference proteome</keyword>
<gene>
    <name evidence="1" type="ORF">INP51_10305</name>
</gene>
<protein>
    <submittedName>
        <fullName evidence="1">Glycerol-3-phosphate responsive antiterminator</fullName>
    </submittedName>
</protein>
<dbReference type="InterPro" id="IPR006699">
    <property type="entry name" value="GlpP"/>
</dbReference>